<keyword evidence="3" id="KW-1185">Reference proteome</keyword>
<comment type="caution">
    <text evidence="2">The sequence shown here is derived from an EMBL/GenBank/DDBJ whole genome shotgun (WGS) entry which is preliminary data.</text>
</comment>
<dbReference type="GO" id="GO:0016787">
    <property type="term" value="F:hydrolase activity"/>
    <property type="evidence" value="ECO:0007669"/>
    <property type="project" value="UniProtKB-KW"/>
</dbReference>
<evidence type="ECO:0000313" key="2">
    <source>
        <dbReference type="EMBL" id="MFB5680796.1"/>
    </source>
</evidence>
<evidence type="ECO:0000259" key="1">
    <source>
        <dbReference type="Pfam" id="PF12708"/>
    </source>
</evidence>
<feature type="domain" description="Rhamnogalacturonase A/B/Epimerase-like pectate lyase" evidence="1">
    <location>
        <begin position="5"/>
        <end position="177"/>
    </location>
</feature>
<dbReference type="Proteomes" id="UP001580407">
    <property type="component" value="Unassembled WGS sequence"/>
</dbReference>
<gene>
    <name evidence="2" type="ORF">ACE3NQ_07725</name>
</gene>
<reference evidence="2 3" key="1">
    <citation type="submission" date="2024-09" db="EMBL/GenBank/DDBJ databases">
        <authorList>
            <person name="Ruan L."/>
        </authorList>
    </citation>
    <scope>NUCLEOTIDE SEQUENCE [LARGE SCALE GENOMIC DNA]</scope>
    <source>
        <strain evidence="2 3">D33</strain>
    </source>
</reference>
<dbReference type="InterPro" id="IPR022441">
    <property type="entry name" value="Para_beta_helix_rpt-2"/>
</dbReference>
<keyword evidence="2" id="KW-0378">Hydrolase</keyword>
<dbReference type="SUPFAM" id="SSF51126">
    <property type="entry name" value="Pectin lyase-like"/>
    <property type="match status" value="1"/>
</dbReference>
<name>A0ABV5B528_9BACL</name>
<dbReference type="Pfam" id="PF12708">
    <property type="entry name" value="Pect-lyase_RHGA_epim"/>
    <property type="match status" value="1"/>
</dbReference>
<dbReference type="InterPro" id="IPR024535">
    <property type="entry name" value="RHGA/B-epi-like_pectate_lyase"/>
</dbReference>
<evidence type="ECO:0000313" key="3">
    <source>
        <dbReference type="Proteomes" id="UP001580407"/>
    </source>
</evidence>
<dbReference type="RefSeq" id="WP_375524591.1">
    <property type="nucleotide sequence ID" value="NZ_JBHILM010000006.1"/>
</dbReference>
<dbReference type="Gene3D" id="2.160.20.10">
    <property type="entry name" value="Single-stranded right-handed beta-helix, Pectin lyase-like"/>
    <property type="match status" value="1"/>
</dbReference>
<organism evidence="2 3">
    <name type="scientific">Paenibacillus terreus</name>
    <dbReference type="NCBI Taxonomy" id="1387834"/>
    <lineage>
        <taxon>Bacteria</taxon>
        <taxon>Bacillati</taxon>
        <taxon>Bacillota</taxon>
        <taxon>Bacilli</taxon>
        <taxon>Bacillales</taxon>
        <taxon>Paenibacillaceae</taxon>
        <taxon>Paenibacillus</taxon>
    </lineage>
</organism>
<dbReference type="InterPro" id="IPR011050">
    <property type="entry name" value="Pectin_lyase_fold/virulence"/>
</dbReference>
<dbReference type="InterPro" id="IPR012334">
    <property type="entry name" value="Pectin_lyas_fold"/>
</dbReference>
<proteinExistence type="predicted"/>
<dbReference type="EMBL" id="JBHILM010000006">
    <property type="protein sequence ID" value="MFB5680796.1"/>
    <property type="molecule type" value="Genomic_DNA"/>
</dbReference>
<protein>
    <submittedName>
        <fullName evidence="2">Glycosyl hydrolase family 28-related protein</fullName>
    </submittedName>
</protein>
<accession>A0ABV5B528</accession>
<dbReference type="NCBIfam" id="TIGR03804">
    <property type="entry name" value="para_beta_helix"/>
    <property type="match status" value="1"/>
</dbReference>
<sequence length="477" mass="52987">MLEVINIIDFGAVGDGLTDDTKAIQMAIDAVQDKGGGCVLVPSGIFKFSEVNITRPYVEINGFGKLLNGRIIVGNDILPMDLYFKIKNIEIRCDSLVEGTTGIEIQNARIGQVKEVTFRNIDKPLYFRPIASEYYHQSEKIKMEENTFKNCNYCLYVDRPESPTQQYQVGDITFSRNYAFGDIYKKHAHILGVDGLKFDDNVLFFPGHDKRNQTKEQNLYIDYGNFIGISGNQFFEAGYEGIILSRCRNFTISNNRIPWSGQRQPSDAIRITGGDQNGEIYNVGTIAVNQIERSTRHGVSIEGNCGYITVGAGNTMRDIGSSYGYYGETDLNSIEHYAVTCDMTCQFVFVQGNNCPNNSFRLLGGNNVAINNLEAGRVLRNSYYILSLQGTETSAAVGKYDGIDLAQAAPTTINSFSGGFDGKEITCLSYNGNTTFAHGLGSAQFCLKNRVNATLPAHGTITFKFLSSRWYEISRNF</sequence>